<gene>
    <name evidence="6" type="ORF">JF888_11020</name>
</gene>
<comment type="similarity">
    <text evidence="1">Belongs to the ABC transporter superfamily.</text>
</comment>
<proteinExistence type="inferred from homology"/>
<evidence type="ECO:0000256" key="2">
    <source>
        <dbReference type="ARBA" id="ARBA00022448"/>
    </source>
</evidence>
<evidence type="ECO:0000313" key="7">
    <source>
        <dbReference type="Proteomes" id="UP000620075"/>
    </source>
</evidence>
<name>A0A934KHM1_9BACT</name>
<dbReference type="GO" id="GO:0016887">
    <property type="term" value="F:ATP hydrolysis activity"/>
    <property type="evidence" value="ECO:0007669"/>
    <property type="project" value="InterPro"/>
</dbReference>
<dbReference type="PROSITE" id="PS50893">
    <property type="entry name" value="ABC_TRANSPORTER_2"/>
    <property type="match status" value="1"/>
</dbReference>
<evidence type="ECO:0000256" key="1">
    <source>
        <dbReference type="ARBA" id="ARBA00005417"/>
    </source>
</evidence>
<dbReference type="CDD" id="cd03230">
    <property type="entry name" value="ABC_DR_subfamily_A"/>
    <property type="match status" value="1"/>
</dbReference>
<dbReference type="GO" id="GO:0005524">
    <property type="term" value="F:ATP binding"/>
    <property type="evidence" value="ECO:0007669"/>
    <property type="project" value="UniProtKB-KW"/>
</dbReference>
<dbReference type="PANTHER" id="PTHR43335:SF4">
    <property type="entry name" value="ABC TRANSPORTER, ATP-BINDING PROTEIN"/>
    <property type="match status" value="1"/>
</dbReference>
<sequence length="313" mass="34392">MISVQGLTKYYDERPAIVDVTFSVPRGQILGFLGPNGAGKSTTMRILTGYLGATAGTATVAGFDVFSQSREVRRRIGYLPELNPLYPEMRVDQHLSLACRLRGVAPNRRRARVDTVIDACGLGSRRRDVIGRLSKGLRQRVGLAQALVHEPDVLILDEPTAGLDPRQTRETRDLIRSLGRRHTIVLSSHVLSEVQASCERVVILDQGRIVADDTPAGLSRRLGEGRRQQVEVRVQGEREAIEACLAELPAVNEVKLQATQEDWLVLVNGSGADLEDQVARAFVGAGLKLRSLKSASMSLEEVFLKVTRGGRRR</sequence>
<evidence type="ECO:0000256" key="4">
    <source>
        <dbReference type="ARBA" id="ARBA00022840"/>
    </source>
</evidence>
<evidence type="ECO:0000259" key="5">
    <source>
        <dbReference type="PROSITE" id="PS50893"/>
    </source>
</evidence>
<dbReference type="SUPFAM" id="SSF52540">
    <property type="entry name" value="P-loop containing nucleoside triphosphate hydrolases"/>
    <property type="match status" value="1"/>
</dbReference>
<protein>
    <submittedName>
        <fullName evidence="6">ABC transporter ATP-binding protein</fullName>
    </submittedName>
</protein>
<dbReference type="Proteomes" id="UP000620075">
    <property type="component" value="Unassembled WGS sequence"/>
</dbReference>
<keyword evidence="4 6" id="KW-0067">ATP-binding</keyword>
<dbReference type="InterPro" id="IPR027417">
    <property type="entry name" value="P-loop_NTPase"/>
</dbReference>
<keyword evidence="3" id="KW-0547">Nucleotide-binding</keyword>
<dbReference type="AlphaFoldDB" id="A0A934KHM1"/>
<evidence type="ECO:0000313" key="6">
    <source>
        <dbReference type="EMBL" id="MBJ7603706.1"/>
    </source>
</evidence>
<reference evidence="6 7" key="1">
    <citation type="submission" date="2020-10" db="EMBL/GenBank/DDBJ databases">
        <title>Ca. Dormibacterota MAGs.</title>
        <authorList>
            <person name="Montgomery K."/>
        </authorList>
    </citation>
    <scope>NUCLEOTIDE SEQUENCE [LARGE SCALE GENOMIC DNA]</scope>
    <source>
        <strain evidence="6">SC8811_S16_3</strain>
    </source>
</reference>
<organism evidence="6 7">
    <name type="scientific">Candidatus Dormiibacter inghamiae</name>
    <dbReference type="NCBI Taxonomy" id="3127013"/>
    <lineage>
        <taxon>Bacteria</taxon>
        <taxon>Bacillati</taxon>
        <taxon>Candidatus Dormiibacterota</taxon>
        <taxon>Candidatus Dormibacteria</taxon>
        <taxon>Candidatus Dormibacterales</taxon>
        <taxon>Candidatus Dormibacteraceae</taxon>
        <taxon>Candidatus Dormiibacter</taxon>
    </lineage>
</organism>
<dbReference type="RefSeq" id="WP_338180150.1">
    <property type="nucleotide sequence ID" value="NZ_JAEKNQ010000040.1"/>
</dbReference>
<dbReference type="EMBL" id="JAEKNQ010000040">
    <property type="protein sequence ID" value="MBJ7603706.1"/>
    <property type="molecule type" value="Genomic_DNA"/>
</dbReference>
<dbReference type="InterPro" id="IPR003593">
    <property type="entry name" value="AAA+_ATPase"/>
</dbReference>
<feature type="domain" description="ABC transporter" evidence="5">
    <location>
        <begin position="2"/>
        <end position="231"/>
    </location>
</feature>
<comment type="caution">
    <text evidence="6">The sequence shown here is derived from an EMBL/GenBank/DDBJ whole genome shotgun (WGS) entry which is preliminary data.</text>
</comment>
<dbReference type="PANTHER" id="PTHR43335">
    <property type="entry name" value="ABC TRANSPORTER, ATP-BINDING PROTEIN"/>
    <property type="match status" value="1"/>
</dbReference>
<dbReference type="InterPro" id="IPR003439">
    <property type="entry name" value="ABC_transporter-like_ATP-bd"/>
</dbReference>
<dbReference type="Gene3D" id="3.40.50.300">
    <property type="entry name" value="P-loop containing nucleotide triphosphate hydrolases"/>
    <property type="match status" value="1"/>
</dbReference>
<evidence type="ECO:0000256" key="3">
    <source>
        <dbReference type="ARBA" id="ARBA00022741"/>
    </source>
</evidence>
<dbReference type="SMART" id="SM00382">
    <property type="entry name" value="AAA"/>
    <property type="match status" value="1"/>
</dbReference>
<accession>A0A934KHM1</accession>
<dbReference type="Pfam" id="PF00005">
    <property type="entry name" value="ABC_tran"/>
    <property type="match status" value="1"/>
</dbReference>
<keyword evidence="2" id="KW-0813">Transport</keyword>